<sequence>MWIEPDGAVSTLSVTSFIFLYAYLVDTMADKGTQQPIATHVVAPNEEAQHAASDEKSMSLFQAIKLYPKAVGWSVVLSSALIMEGYDLALLGSLYGSPQFNRKYGVLKASTGKYSVPANWQSAL</sequence>
<reference evidence="1" key="1">
    <citation type="submission" date="2022-10" db="EMBL/GenBank/DDBJ databases">
        <title>Tapping the CABI collections for fungal endophytes: first genome assemblies for Collariella, Neodidymelliopsis, Ascochyta clinopodiicola, Didymella pomorum, Didymosphaeria variabile, Neocosmospora piperis and Neocucurbitaria cava.</title>
        <authorList>
            <person name="Hill R."/>
        </authorList>
    </citation>
    <scope>NUCLEOTIDE SEQUENCE</scope>
    <source>
        <strain evidence="1">IMI 356814</strain>
    </source>
</reference>
<name>A0A9W8YHD8_9PLEO</name>
<evidence type="ECO:0000313" key="1">
    <source>
        <dbReference type="EMBL" id="KAJ4378130.1"/>
    </source>
</evidence>
<dbReference type="OrthoDB" id="3897426at2759"/>
<accession>A0A9W8YHD8</accession>
<evidence type="ECO:0000313" key="2">
    <source>
        <dbReference type="Proteomes" id="UP001140560"/>
    </source>
</evidence>
<dbReference type="AlphaFoldDB" id="A0A9W8YHD8"/>
<gene>
    <name evidence="1" type="ORF">N0V83_000963</name>
</gene>
<keyword evidence="2" id="KW-1185">Reference proteome</keyword>
<dbReference type="Proteomes" id="UP001140560">
    <property type="component" value="Unassembled WGS sequence"/>
</dbReference>
<proteinExistence type="predicted"/>
<dbReference type="EMBL" id="JAPEUY010000001">
    <property type="protein sequence ID" value="KAJ4378130.1"/>
    <property type="molecule type" value="Genomic_DNA"/>
</dbReference>
<organism evidence="1 2">
    <name type="scientific">Neocucurbitaria cava</name>
    <dbReference type="NCBI Taxonomy" id="798079"/>
    <lineage>
        <taxon>Eukaryota</taxon>
        <taxon>Fungi</taxon>
        <taxon>Dikarya</taxon>
        <taxon>Ascomycota</taxon>
        <taxon>Pezizomycotina</taxon>
        <taxon>Dothideomycetes</taxon>
        <taxon>Pleosporomycetidae</taxon>
        <taxon>Pleosporales</taxon>
        <taxon>Pleosporineae</taxon>
        <taxon>Cucurbitariaceae</taxon>
        <taxon>Neocucurbitaria</taxon>
    </lineage>
</organism>
<protein>
    <submittedName>
        <fullName evidence="1">Uncharacterized protein</fullName>
    </submittedName>
</protein>
<comment type="caution">
    <text evidence="1">The sequence shown here is derived from an EMBL/GenBank/DDBJ whole genome shotgun (WGS) entry which is preliminary data.</text>
</comment>